<name>A0A1H0F8S8_9BACT</name>
<evidence type="ECO:0000313" key="5">
    <source>
        <dbReference type="EMBL" id="SDN91054.1"/>
    </source>
</evidence>
<feature type="domain" description="4Fe-4S ferredoxin-type" evidence="4">
    <location>
        <begin position="36"/>
        <end position="65"/>
    </location>
</feature>
<dbReference type="InterPro" id="IPR017896">
    <property type="entry name" value="4Fe4S_Fe-S-bd"/>
</dbReference>
<dbReference type="GO" id="GO:0046872">
    <property type="term" value="F:metal ion binding"/>
    <property type="evidence" value="ECO:0007669"/>
    <property type="project" value="UniProtKB-KW"/>
</dbReference>
<dbReference type="RefSeq" id="WP_092065986.1">
    <property type="nucleotide sequence ID" value="NZ_FNIN01000011.1"/>
</dbReference>
<reference evidence="5 6" key="1">
    <citation type="submission" date="2016-10" db="EMBL/GenBank/DDBJ databases">
        <authorList>
            <person name="de Groot N.N."/>
        </authorList>
    </citation>
    <scope>NUCLEOTIDE SEQUENCE [LARGE SCALE GENOMIC DNA]</scope>
    <source>
        <strain evidence="5 6">DSM 15269</strain>
    </source>
</reference>
<dbReference type="OrthoDB" id="9795268at2"/>
<dbReference type="PROSITE" id="PS00198">
    <property type="entry name" value="4FE4S_FER_1"/>
    <property type="match status" value="1"/>
</dbReference>
<dbReference type="PROSITE" id="PS51379">
    <property type="entry name" value="4FE4S_FER_2"/>
    <property type="match status" value="2"/>
</dbReference>
<evidence type="ECO:0000256" key="2">
    <source>
        <dbReference type="ARBA" id="ARBA00023004"/>
    </source>
</evidence>
<proteinExistence type="predicted"/>
<keyword evidence="2" id="KW-0408">Iron</keyword>
<dbReference type="Pfam" id="PF12837">
    <property type="entry name" value="Fer4_6"/>
    <property type="match status" value="1"/>
</dbReference>
<evidence type="ECO:0000256" key="3">
    <source>
        <dbReference type="ARBA" id="ARBA00023014"/>
    </source>
</evidence>
<protein>
    <submittedName>
        <fullName evidence="5">4Fe-4S binding domain-containing protein</fullName>
    </submittedName>
</protein>
<dbReference type="SUPFAM" id="SSF54862">
    <property type="entry name" value="4Fe-4S ferredoxins"/>
    <property type="match status" value="1"/>
</dbReference>
<dbReference type="EMBL" id="FNIN01000011">
    <property type="protein sequence ID" value="SDN91054.1"/>
    <property type="molecule type" value="Genomic_DNA"/>
</dbReference>
<dbReference type="GO" id="GO:0051536">
    <property type="term" value="F:iron-sulfur cluster binding"/>
    <property type="evidence" value="ECO:0007669"/>
    <property type="project" value="UniProtKB-KW"/>
</dbReference>
<feature type="domain" description="4Fe-4S ferredoxin-type" evidence="4">
    <location>
        <begin position="6"/>
        <end position="35"/>
    </location>
</feature>
<accession>A0A1H0F8S8</accession>
<dbReference type="PANTHER" id="PTHR42895:SF1">
    <property type="entry name" value="IRON-SULFUR CLUSTER PROTEIN"/>
    <property type="match status" value="1"/>
</dbReference>
<dbReference type="InterPro" id="IPR017900">
    <property type="entry name" value="4Fe4S_Fe_S_CS"/>
</dbReference>
<evidence type="ECO:0000256" key="1">
    <source>
        <dbReference type="ARBA" id="ARBA00022723"/>
    </source>
</evidence>
<keyword evidence="1" id="KW-0479">Metal-binding</keyword>
<evidence type="ECO:0000259" key="4">
    <source>
        <dbReference type="PROSITE" id="PS51379"/>
    </source>
</evidence>
<sequence>MKIYRKIIQINEELCNGCGKCIPACEEGALAIIDGKAKVVSEKFCDGLGDCIGTCPTGALTIIEREAEEFDENAAMEHVKSFKQANCSSFNTPTSLKTSLLSHWPVKIKLIPVETKFLQNSHLLVAGDCVPVAFSQFQTKINQKVVLIGCPKFDNQNEYLHKFTEIFQNNSILSITVLEMEVPCCFGLHRIVLQALSQADKKIPFTRIVVFRNGMVKEEKTMKAIF</sequence>
<dbReference type="Proteomes" id="UP000199602">
    <property type="component" value="Unassembled WGS sequence"/>
</dbReference>
<dbReference type="Gene3D" id="3.30.70.20">
    <property type="match status" value="1"/>
</dbReference>
<gene>
    <name evidence="5" type="ORF">SAMN04488516_11136</name>
</gene>
<organism evidence="5 6">
    <name type="scientific">Desulfonauticus submarinus</name>
    <dbReference type="NCBI Taxonomy" id="206665"/>
    <lineage>
        <taxon>Bacteria</taxon>
        <taxon>Pseudomonadati</taxon>
        <taxon>Thermodesulfobacteriota</taxon>
        <taxon>Desulfovibrionia</taxon>
        <taxon>Desulfovibrionales</taxon>
        <taxon>Desulfonauticaceae</taxon>
        <taxon>Desulfonauticus</taxon>
    </lineage>
</organism>
<dbReference type="STRING" id="206665.SAMN04488516_11136"/>
<dbReference type="AlphaFoldDB" id="A0A1H0F8S8"/>
<dbReference type="PANTHER" id="PTHR42895">
    <property type="entry name" value="IRON-SULFUR CLUSTER-BINDING PROTEIN-RELATED"/>
    <property type="match status" value="1"/>
</dbReference>
<dbReference type="InterPro" id="IPR052911">
    <property type="entry name" value="Corrinoid_activation_enz"/>
</dbReference>
<keyword evidence="6" id="KW-1185">Reference proteome</keyword>
<keyword evidence="3" id="KW-0411">Iron-sulfur</keyword>
<evidence type="ECO:0000313" key="6">
    <source>
        <dbReference type="Proteomes" id="UP000199602"/>
    </source>
</evidence>